<feature type="chain" id="PRO_5017593300" evidence="1">
    <location>
        <begin position="33"/>
        <end position="278"/>
    </location>
</feature>
<evidence type="ECO:0000256" key="1">
    <source>
        <dbReference type="SAM" id="SignalP"/>
    </source>
</evidence>
<protein>
    <submittedName>
        <fullName evidence="2">Uncharacterized protein</fullName>
    </submittedName>
</protein>
<sequence length="278" mass="31258">MTAQVGYMKIRFSFIVLSLLALSIVFGSQVQAAGKKRIPQEKMTILQATVDDLVKKCEQQGTGQGWIYVTYQDEMPGDNGVDPVTGVKLPVHSKWQIWYQLDSEGKQEQMISRREDLETGNVWIAMYRYGKMYAYPAGYKTVTVFSAPGNVYPLKERCAALDTFLKEGLQNPAESTITTRFLKDDSGQIIREFVQETKRTEPVEMEIGGRIQSIVGSKVILLRNDQNGLPVSSAYYVTTDEGNLILTGRYFDFSLSVVPDLPDEVKSILNWPSEVNQA</sequence>
<name>A0A3D1JIA5_9CHLR</name>
<gene>
    <name evidence="2" type="ORF">DEQ80_08860</name>
</gene>
<evidence type="ECO:0000313" key="3">
    <source>
        <dbReference type="Proteomes" id="UP000264141"/>
    </source>
</evidence>
<dbReference type="AlphaFoldDB" id="A0A3D1JIA5"/>
<accession>A0A3D1JIA5</accession>
<evidence type="ECO:0000313" key="2">
    <source>
        <dbReference type="EMBL" id="HCE17955.1"/>
    </source>
</evidence>
<dbReference type="Proteomes" id="UP000264141">
    <property type="component" value="Unassembled WGS sequence"/>
</dbReference>
<keyword evidence="1" id="KW-0732">Signal</keyword>
<feature type="signal peptide" evidence="1">
    <location>
        <begin position="1"/>
        <end position="32"/>
    </location>
</feature>
<dbReference type="EMBL" id="DPBP01000033">
    <property type="protein sequence ID" value="HCE17955.1"/>
    <property type="molecule type" value="Genomic_DNA"/>
</dbReference>
<proteinExistence type="predicted"/>
<reference evidence="2 3" key="1">
    <citation type="journal article" date="2018" name="Nat. Biotechnol.">
        <title>A standardized bacterial taxonomy based on genome phylogeny substantially revises the tree of life.</title>
        <authorList>
            <person name="Parks D.H."/>
            <person name="Chuvochina M."/>
            <person name="Waite D.W."/>
            <person name="Rinke C."/>
            <person name="Skarshewski A."/>
            <person name="Chaumeil P.A."/>
            <person name="Hugenholtz P."/>
        </authorList>
    </citation>
    <scope>NUCLEOTIDE SEQUENCE [LARGE SCALE GENOMIC DNA]</scope>
    <source>
        <strain evidence="2">UBA8781</strain>
    </source>
</reference>
<comment type="caution">
    <text evidence="2">The sequence shown here is derived from an EMBL/GenBank/DDBJ whole genome shotgun (WGS) entry which is preliminary data.</text>
</comment>
<organism evidence="2 3">
    <name type="scientific">Anaerolinea thermolimosa</name>
    <dbReference type="NCBI Taxonomy" id="229919"/>
    <lineage>
        <taxon>Bacteria</taxon>
        <taxon>Bacillati</taxon>
        <taxon>Chloroflexota</taxon>
        <taxon>Anaerolineae</taxon>
        <taxon>Anaerolineales</taxon>
        <taxon>Anaerolineaceae</taxon>
        <taxon>Anaerolinea</taxon>
    </lineage>
</organism>